<name>A0A2T4UMW9_9ACTN</name>
<dbReference type="NCBIfam" id="TIGR00086">
    <property type="entry name" value="smpB"/>
    <property type="match status" value="1"/>
</dbReference>
<keyword evidence="6" id="KW-1185">Reference proteome</keyword>
<comment type="caution">
    <text evidence="5">The sequence shown here is derived from an EMBL/GenBank/DDBJ whole genome shotgun (WGS) entry which is preliminary data.</text>
</comment>
<dbReference type="NCBIfam" id="NF003843">
    <property type="entry name" value="PRK05422.1"/>
    <property type="match status" value="1"/>
</dbReference>
<dbReference type="Gene3D" id="2.40.280.10">
    <property type="match status" value="1"/>
</dbReference>
<evidence type="ECO:0000256" key="4">
    <source>
        <dbReference type="SAM" id="MobiDB-lite"/>
    </source>
</evidence>
<comment type="function">
    <text evidence="3">Required for rescue of stalled ribosomes mediated by trans-translation. Binds to transfer-messenger RNA (tmRNA), required for stable association of tmRNA with ribosomes. tmRNA and SmpB together mimic tRNA shape, replacing the anticodon stem-loop with SmpB. tmRNA is encoded by the ssrA gene; the 2 termini fold to resemble tRNA(Ala) and it encodes a 'tag peptide', a short internal open reading frame. During trans-translation Ala-aminoacylated tmRNA acts like a tRNA, entering the A-site of stalled ribosomes, displacing the stalled mRNA. The ribosome then switches to translate the ORF on the tmRNA; the nascent peptide is terminated with the 'tag peptide' encoded by the tmRNA and targeted for degradation. The ribosome is freed to recommence translation, which seems to be the essential function of trans-translation.</text>
</comment>
<keyword evidence="2 3" id="KW-0694">RNA-binding</keyword>
<organism evidence="5 6">
    <name type="scientific">Paraconexibacter algicola</name>
    <dbReference type="NCBI Taxonomy" id="2133960"/>
    <lineage>
        <taxon>Bacteria</taxon>
        <taxon>Bacillati</taxon>
        <taxon>Actinomycetota</taxon>
        <taxon>Thermoleophilia</taxon>
        <taxon>Solirubrobacterales</taxon>
        <taxon>Paraconexibacteraceae</taxon>
        <taxon>Paraconexibacter</taxon>
    </lineage>
</organism>
<sequence>MSKGKRKMASGDVATNRQAAFRFDFLDTLECGIVLRGSEVKSLRVGTAQIKDGYAAVSGGELWLHNVHIPPYGPASRENHQPERPRKLLLKARELEKLQLQVKEKGLTLVPTRLYFKGPRAKVEIALGRGKNAYDKRESIKKRDQERETQRALRDAGYA</sequence>
<accession>A0A2T4UMW9</accession>
<dbReference type="EMBL" id="PYYB01000001">
    <property type="protein sequence ID" value="PTL60569.1"/>
    <property type="molecule type" value="Genomic_DNA"/>
</dbReference>
<reference evidence="5 6" key="1">
    <citation type="submission" date="2018-03" db="EMBL/GenBank/DDBJ databases">
        <title>Aquarubrobacter algicola gen. nov., sp. nov., a novel actinobacterium isolated from shallow eutrophic lake during the end of cyanobacterial harmful algal blooms.</title>
        <authorList>
            <person name="Chun S.J."/>
        </authorList>
    </citation>
    <scope>NUCLEOTIDE SEQUENCE [LARGE SCALE GENOMIC DNA]</scope>
    <source>
        <strain evidence="5 6">Seoho-28</strain>
    </source>
</reference>
<evidence type="ECO:0000313" key="6">
    <source>
        <dbReference type="Proteomes" id="UP000240739"/>
    </source>
</evidence>
<dbReference type="GO" id="GO:0005829">
    <property type="term" value="C:cytosol"/>
    <property type="evidence" value="ECO:0007669"/>
    <property type="project" value="TreeGrafter"/>
</dbReference>
<feature type="region of interest" description="Disordered" evidence="4">
    <location>
        <begin position="134"/>
        <end position="159"/>
    </location>
</feature>
<dbReference type="AlphaFoldDB" id="A0A2T4UMW9"/>
<comment type="similarity">
    <text evidence="3">Belongs to the SmpB family.</text>
</comment>
<dbReference type="GO" id="GO:0070930">
    <property type="term" value="P:trans-translation-dependent protein tagging"/>
    <property type="evidence" value="ECO:0007669"/>
    <property type="project" value="TreeGrafter"/>
</dbReference>
<dbReference type="OrthoDB" id="9805462at2"/>
<dbReference type="SUPFAM" id="SSF74982">
    <property type="entry name" value="Small protein B (SmpB)"/>
    <property type="match status" value="1"/>
</dbReference>
<evidence type="ECO:0000256" key="2">
    <source>
        <dbReference type="ARBA" id="ARBA00022884"/>
    </source>
</evidence>
<keyword evidence="1 3" id="KW-0963">Cytoplasm</keyword>
<comment type="subcellular location">
    <subcellularLocation>
        <location evidence="3">Cytoplasm</location>
    </subcellularLocation>
    <text evidence="3">The tmRNA-SmpB complex associates with stalled 70S ribosomes.</text>
</comment>
<evidence type="ECO:0000256" key="3">
    <source>
        <dbReference type="HAMAP-Rule" id="MF_00023"/>
    </source>
</evidence>
<dbReference type="PANTHER" id="PTHR30308:SF2">
    <property type="entry name" value="SSRA-BINDING PROTEIN"/>
    <property type="match status" value="1"/>
</dbReference>
<protein>
    <recommendedName>
        <fullName evidence="3">SsrA-binding protein</fullName>
    </recommendedName>
    <alternativeName>
        <fullName evidence="3">Small protein B</fullName>
    </alternativeName>
</protein>
<dbReference type="Proteomes" id="UP000240739">
    <property type="component" value="Unassembled WGS sequence"/>
</dbReference>
<dbReference type="GO" id="GO:0070929">
    <property type="term" value="P:trans-translation"/>
    <property type="evidence" value="ECO:0007669"/>
    <property type="project" value="UniProtKB-UniRule"/>
</dbReference>
<dbReference type="InterPro" id="IPR000037">
    <property type="entry name" value="SsrA-bd_prot"/>
</dbReference>
<dbReference type="HAMAP" id="MF_00023">
    <property type="entry name" value="SmpB"/>
    <property type="match status" value="1"/>
</dbReference>
<dbReference type="PANTHER" id="PTHR30308">
    <property type="entry name" value="TMRNA-BINDING COMPONENT OF TRANS-TRANSLATION TAGGING COMPLEX"/>
    <property type="match status" value="1"/>
</dbReference>
<dbReference type="RefSeq" id="WP_107569321.1">
    <property type="nucleotide sequence ID" value="NZ_PYYB01000001.1"/>
</dbReference>
<dbReference type="PROSITE" id="PS01317">
    <property type="entry name" value="SSRP"/>
    <property type="match status" value="1"/>
</dbReference>
<dbReference type="GO" id="GO:0003723">
    <property type="term" value="F:RNA binding"/>
    <property type="evidence" value="ECO:0007669"/>
    <property type="project" value="UniProtKB-UniRule"/>
</dbReference>
<evidence type="ECO:0000313" key="5">
    <source>
        <dbReference type="EMBL" id="PTL60569.1"/>
    </source>
</evidence>
<dbReference type="InterPro" id="IPR023620">
    <property type="entry name" value="SmpB"/>
</dbReference>
<dbReference type="InterPro" id="IPR020081">
    <property type="entry name" value="SsrA-bd_prot_CS"/>
</dbReference>
<evidence type="ECO:0000256" key="1">
    <source>
        <dbReference type="ARBA" id="ARBA00022490"/>
    </source>
</evidence>
<dbReference type="Pfam" id="PF01668">
    <property type="entry name" value="SmpB"/>
    <property type="match status" value="1"/>
</dbReference>
<gene>
    <name evidence="3" type="primary">smpB</name>
    <name evidence="5" type="ORF">C7Y72_13435</name>
</gene>
<proteinExistence type="inferred from homology"/>
<dbReference type="CDD" id="cd09294">
    <property type="entry name" value="SmpB"/>
    <property type="match status" value="1"/>
</dbReference>